<accession>A0A919UKA5</accession>
<name>A0A919UKA5_9MICO</name>
<evidence type="ECO:0000256" key="1">
    <source>
        <dbReference type="ARBA" id="ARBA00000829"/>
    </source>
</evidence>
<evidence type="ECO:0000256" key="5">
    <source>
        <dbReference type="ARBA" id="ARBA00023295"/>
    </source>
</evidence>
<dbReference type="RefSeq" id="WP_203652963.1">
    <property type="nucleotide sequence ID" value="NZ_BONR01000001.1"/>
</dbReference>
<dbReference type="Pfam" id="PF00703">
    <property type="entry name" value="Glyco_hydro_2"/>
    <property type="match status" value="1"/>
</dbReference>
<dbReference type="Proteomes" id="UP000652354">
    <property type="component" value="Unassembled WGS sequence"/>
</dbReference>
<dbReference type="InterPro" id="IPR050887">
    <property type="entry name" value="Beta-mannosidase_GH2"/>
</dbReference>
<dbReference type="SUPFAM" id="SSF49303">
    <property type="entry name" value="beta-Galactosidase/glucuronidase domain"/>
    <property type="match status" value="1"/>
</dbReference>
<comment type="similarity">
    <text evidence="2">Belongs to the glycosyl hydrolase 2 family.</text>
</comment>
<dbReference type="Gene3D" id="2.60.40.10">
    <property type="entry name" value="Immunoglobulins"/>
    <property type="match status" value="1"/>
</dbReference>
<evidence type="ECO:0000256" key="2">
    <source>
        <dbReference type="ARBA" id="ARBA00007401"/>
    </source>
</evidence>
<dbReference type="InterPro" id="IPR006102">
    <property type="entry name" value="Ig-like_GH2"/>
</dbReference>
<dbReference type="InterPro" id="IPR054593">
    <property type="entry name" value="Beta-mannosidase-like_N2"/>
</dbReference>
<dbReference type="PANTHER" id="PTHR43730">
    <property type="entry name" value="BETA-MANNOSIDASE"/>
    <property type="match status" value="1"/>
</dbReference>
<keyword evidence="4" id="KW-0378">Hydrolase</keyword>
<dbReference type="FunFam" id="3.20.20.80:FF:000050">
    <property type="entry name" value="Beta-mannosidase B"/>
    <property type="match status" value="1"/>
</dbReference>
<dbReference type="EC" id="3.2.1.25" evidence="3"/>
<comment type="catalytic activity">
    <reaction evidence="1">
        <text>Hydrolysis of terminal, non-reducing beta-D-mannose residues in beta-D-mannosides.</text>
        <dbReference type="EC" id="3.2.1.25"/>
    </reaction>
</comment>
<reference evidence="7" key="1">
    <citation type="submission" date="2021-01" db="EMBL/GenBank/DDBJ databases">
        <title>Whole genome shotgun sequence of Demequina activiva NBRC 110675.</title>
        <authorList>
            <person name="Komaki H."/>
            <person name="Tamura T."/>
        </authorList>
    </citation>
    <scope>NUCLEOTIDE SEQUENCE</scope>
    <source>
        <strain evidence="7">NBRC 110675</strain>
    </source>
</reference>
<dbReference type="AlphaFoldDB" id="A0A919UKA5"/>
<organism evidence="7 8">
    <name type="scientific">Demequina activiva</name>
    <dbReference type="NCBI Taxonomy" id="1582364"/>
    <lineage>
        <taxon>Bacteria</taxon>
        <taxon>Bacillati</taxon>
        <taxon>Actinomycetota</taxon>
        <taxon>Actinomycetes</taxon>
        <taxon>Micrococcales</taxon>
        <taxon>Demequinaceae</taxon>
        <taxon>Demequina</taxon>
    </lineage>
</organism>
<dbReference type="InterPro" id="IPR013783">
    <property type="entry name" value="Ig-like_fold"/>
</dbReference>
<comment type="caution">
    <text evidence="7">The sequence shown here is derived from an EMBL/GenBank/DDBJ whole genome shotgun (WGS) entry which is preliminary data.</text>
</comment>
<dbReference type="InterPro" id="IPR008979">
    <property type="entry name" value="Galactose-bd-like_sf"/>
</dbReference>
<evidence type="ECO:0000256" key="3">
    <source>
        <dbReference type="ARBA" id="ARBA00012754"/>
    </source>
</evidence>
<dbReference type="InterPro" id="IPR017853">
    <property type="entry name" value="GH"/>
</dbReference>
<dbReference type="PANTHER" id="PTHR43730:SF1">
    <property type="entry name" value="BETA-MANNOSIDASE"/>
    <property type="match status" value="1"/>
</dbReference>
<dbReference type="Gene3D" id="2.60.120.260">
    <property type="entry name" value="Galactose-binding domain-like"/>
    <property type="match status" value="1"/>
</dbReference>
<feature type="domain" description="TRAM" evidence="6">
    <location>
        <begin position="290"/>
        <end position="351"/>
    </location>
</feature>
<dbReference type="Pfam" id="PF22666">
    <property type="entry name" value="Glyco_hydro_2_N2"/>
    <property type="match status" value="1"/>
</dbReference>
<keyword evidence="8" id="KW-1185">Reference proteome</keyword>
<evidence type="ECO:0000256" key="4">
    <source>
        <dbReference type="ARBA" id="ARBA00022801"/>
    </source>
</evidence>
<evidence type="ECO:0000313" key="7">
    <source>
        <dbReference type="EMBL" id="GIG53503.1"/>
    </source>
</evidence>
<dbReference type="SUPFAM" id="SSF49785">
    <property type="entry name" value="Galactose-binding domain-like"/>
    <property type="match status" value="1"/>
</dbReference>
<sequence length="834" mass="92472">MAVTLVANPLHEGWSLTHLGGDAPQEVAGATVPAEVPGSTHVDLLRAGLIPDPYLDRNEKALEWMWTCSWRYATEFAATPATDGERVDLVFDGLDTVATVRLNGTEVARTKNMHRSYRFDVRELIRGGANALEVDFASALEYANGVQDEVGFRPSPYPHPYHAIRKMACSFGWDWGPDLQTAGIWKGVRIERWRTARLDAVRPLVTVDGTQGTVQIHVDVERASSEPLTVHASAAGIEASVAIPAGETAGVVTLEIPDVERWWPHGYGEARLYDLTVDLHSSDELLDSYARRIGFRSVEVVVENEGDGAGFTYVVNGQAVFVKGANWIPDDHLMTRITKERLARRIGQAVDANMNLIRIWGGGIYETEDFYDLCDERGVMVWQDFPFACAAYAEGSPIVEEVRAEARENVARLTPHASLVMYNGSNENIWGWCDWGWPEKVGGDGTWGLKYYEEILPEIVAELDPTRFYTPSSPYSPFHTHEEVHPNDKAWGTSHEWEVWNRLDYTHYRSYVPRFMSEFGFQGPATWATVTRSLPEDQRRQDSEGWLLHQKADHGNDKLNGGLAAHLPAGRDFEEWHWATSLNQARAIEFGIAHYRSWWPQTAGAIVWQLNDCWPVTSWAAVDGDERPKPLWYALKHVFAPRLLTFQPRGADGGLDPEGATHLVAVNDTDQAWSETLTFTRMSLDGTELAVATAHLAVEPRSTATLAVPGHVLETADASAEVLVADAGYPGDDDHVRGLHVFAEDKDVAYERAPYRASAVRAPGGYEVTVAAHGLVRDLTVLADKVHPDAQADDALVTLVAEQSHVFRISCEAEVDPEAFLADRVLVSVNSLVG</sequence>
<evidence type="ECO:0000259" key="6">
    <source>
        <dbReference type="PROSITE" id="PS50926"/>
    </source>
</evidence>
<dbReference type="Gene3D" id="3.20.20.80">
    <property type="entry name" value="Glycosidases"/>
    <property type="match status" value="1"/>
</dbReference>
<proteinExistence type="inferred from homology"/>
<dbReference type="SUPFAM" id="SSF51445">
    <property type="entry name" value="(Trans)glycosidases"/>
    <property type="match status" value="1"/>
</dbReference>
<dbReference type="EMBL" id="BONR01000001">
    <property type="protein sequence ID" value="GIG53503.1"/>
    <property type="molecule type" value="Genomic_DNA"/>
</dbReference>
<keyword evidence="5" id="KW-0326">Glycosidase</keyword>
<evidence type="ECO:0000313" key="8">
    <source>
        <dbReference type="Proteomes" id="UP000652354"/>
    </source>
</evidence>
<dbReference type="GO" id="GO:0006516">
    <property type="term" value="P:glycoprotein catabolic process"/>
    <property type="evidence" value="ECO:0007669"/>
    <property type="project" value="TreeGrafter"/>
</dbReference>
<dbReference type="GO" id="GO:0004567">
    <property type="term" value="F:beta-mannosidase activity"/>
    <property type="evidence" value="ECO:0007669"/>
    <property type="project" value="UniProtKB-EC"/>
</dbReference>
<gene>
    <name evidence="7" type="ORF">Dac01nite_02550</name>
</gene>
<dbReference type="PROSITE" id="PS50926">
    <property type="entry name" value="TRAM"/>
    <property type="match status" value="1"/>
</dbReference>
<dbReference type="GO" id="GO:0005975">
    <property type="term" value="P:carbohydrate metabolic process"/>
    <property type="evidence" value="ECO:0007669"/>
    <property type="project" value="InterPro"/>
</dbReference>
<dbReference type="InterPro" id="IPR036156">
    <property type="entry name" value="Beta-gal/glucu_dom_sf"/>
</dbReference>
<dbReference type="InterPro" id="IPR002792">
    <property type="entry name" value="TRAM_dom"/>
</dbReference>
<protein>
    <recommendedName>
        <fullName evidence="3">beta-mannosidase</fullName>
        <ecNumber evidence="3">3.2.1.25</ecNumber>
    </recommendedName>
</protein>